<dbReference type="InterPro" id="IPR000159">
    <property type="entry name" value="RA_dom"/>
</dbReference>
<dbReference type="PANTHER" id="PTHR24135">
    <property type="entry name" value="SH3 AND MULTIPLE ANKYRIN REPEAT DOMAINS PROTEIN"/>
    <property type="match status" value="1"/>
</dbReference>
<dbReference type="GO" id="GO:0035255">
    <property type="term" value="F:ionotropic glutamate receptor binding"/>
    <property type="evidence" value="ECO:0007669"/>
    <property type="project" value="TreeGrafter"/>
</dbReference>
<feature type="compositionally biased region" description="Pro residues" evidence="1">
    <location>
        <begin position="225"/>
        <end position="234"/>
    </location>
</feature>
<dbReference type="Gene3D" id="1.10.150.50">
    <property type="entry name" value="Transcription Factor, Ets-1"/>
    <property type="match status" value="1"/>
</dbReference>
<feature type="compositionally biased region" description="Low complexity" evidence="1">
    <location>
        <begin position="285"/>
        <end position="335"/>
    </location>
</feature>
<dbReference type="InterPro" id="IPR029071">
    <property type="entry name" value="Ubiquitin-like_domsf"/>
</dbReference>
<dbReference type="SUPFAM" id="SSF54236">
    <property type="entry name" value="Ubiquitin-like"/>
    <property type="match status" value="1"/>
</dbReference>
<evidence type="ECO:0000313" key="4">
    <source>
        <dbReference type="EMBL" id="ANB11254.1"/>
    </source>
</evidence>
<dbReference type="SMART" id="SM00454">
    <property type="entry name" value="SAM"/>
    <property type="match status" value="1"/>
</dbReference>
<feature type="region of interest" description="Disordered" evidence="1">
    <location>
        <begin position="123"/>
        <end position="159"/>
    </location>
</feature>
<dbReference type="InterPro" id="IPR051569">
    <property type="entry name" value="SHANK"/>
</dbReference>
<feature type="compositionally biased region" description="Low complexity" evidence="1">
    <location>
        <begin position="123"/>
        <end position="148"/>
    </location>
</feature>
<dbReference type="GO" id="GO:0030160">
    <property type="term" value="F:synaptic receptor adaptor activity"/>
    <property type="evidence" value="ECO:0007669"/>
    <property type="project" value="TreeGrafter"/>
</dbReference>
<keyword evidence="5" id="KW-1185">Reference proteome</keyword>
<evidence type="ECO:0000313" key="5">
    <source>
        <dbReference type="Proteomes" id="UP000189580"/>
    </source>
</evidence>
<dbReference type="OrthoDB" id="445896at2759"/>
<feature type="region of interest" description="Disordered" evidence="1">
    <location>
        <begin position="392"/>
        <end position="429"/>
    </location>
</feature>
<evidence type="ECO:0000259" key="2">
    <source>
        <dbReference type="PROSITE" id="PS50105"/>
    </source>
</evidence>
<feature type="region of interest" description="Disordered" evidence="1">
    <location>
        <begin position="223"/>
        <end position="369"/>
    </location>
</feature>
<protein>
    <submittedName>
        <fullName evidence="4">Ste50p</fullName>
    </submittedName>
</protein>
<dbReference type="InterPro" id="IPR013761">
    <property type="entry name" value="SAM/pointed_sf"/>
</dbReference>
<organism evidence="4 5">
    <name type="scientific">Sugiyamaella lignohabitans</name>
    <dbReference type="NCBI Taxonomy" id="796027"/>
    <lineage>
        <taxon>Eukaryota</taxon>
        <taxon>Fungi</taxon>
        <taxon>Dikarya</taxon>
        <taxon>Ascomycota</taxon>
        <taxon>Saccharomycotina</taxon>
        <taxon>Dipodascomycetes</taxon>
        <taxon>Dipodascales</taxon>
        <taxon>Trichomonascaceae</taxon>
        <taxon>Sugiyamaella</taxon>
    </lineage>
</organism>
<sequence length="520" mass="54523">MAAFSSQRHSIGNSPLSSDSVMTWDCDTVGKWVSNLGLSSYAQSFIDNKISGDVLIYLDHEDLIDVGVKSVGHRLTILKSIYQLIVDGNIEVDHSHYVPPTVVERNSLGLSLSDSVLPGSGAATGSSNGIGSSNGASSSTNGAGNTGSHGPVDMSSSTNSIYSNNRAGVGSMSDVWAEKIITSFEVRDERISYAEAEIKRLMDGYVRLREDLLPIFRIVKESKPLPTPDAPLPSPGNTLTAGPSASQSQTPSSHGNTHAQPSPTIVPYANSPTPTSPPAFMTTFPPGSSNPVNSINNNINTSERGPLSASSISGHPSSASLQLQSNNNSASSSNLGVTASNQKKTGSSSKGMSPSMAPVNIKSPTGNLSEYYDDAATIRPTARVTRKASLNGIAPSFNNSSASTPISSAGGSSSSLNTPNSSSSTEPFKSFRVSMDDPCYKVLPAALRKYKINGDPRQYALLVCYGDQERLLGLEEKPLIIFKELQDAGKRPVFMLRHIEGSHSGAQAGVVVSGTPGGVL</sequence>
<feature type="compositionally biased region" description="Polar residues" evidence="1">
    <location>
        <begin position="336"/>
        <end position="352"/>
    </location>
</feature>
<dbReference type="Proteomes" id="UP000189580">
    <property type="component" value="Chromosome c"/>
</dbReference>
<dbReference type="SUPFAM" id="SSF47769">
    <property type="entry name" value="SAM/Pointed domain"/>
    <property type="match status" value="1"/>
</dbReference>
<dbReference type="AlphaFoldDB" id="A0A167C5S6"/>
<dbReference type="KEGG" id="slb:AWJ20_4057"/>
<dbReference type="EMBL" id="CP014500">
    <property type="protein sequence ID" value="ANB11254.1"/>
    <property type="molecule type" value="Genomic_DNA"/>
</dbReference>
<feature type="domain" description="Ras-associating" evidence="3">
    <location>
        <begin position="421"/>
        <end position="501"/>
    </location>
</feature>
<name>A0A167C5S6_9ASCO</name>
<dbReference type="RefSeq" id="XP_018733731.1">
    <property type="nucleotide sequence ID" value="XM_018881108.1"/>
</dbReference>
<evidence type="ECO:0000256" key="1">
    <source>
        <dbReference type="SAM" id="MobiDB-lite"/>
    </source>
</evidence>
<dbReference type="PANTHER" id="PTHR24135:SF28">
    <property type="entry name" value="LD13733P"/>
    <property type="match status" value="1"/>
</dbReference>
<evidence type="ECO:0000259" key="3">
    <source>
        <dbReference type="PROSITE" id="PS50200"/>
    </source>
</evidence>
<reference evidence="4 5" key="1">
    <citation type="submission" date="2016-02" db="EMBL/GenBank/DDBJ databases">
        <title>Complete genome sequence and transcriptome regulation of the pentose utilising yeast Sugiyamaella lignohabitans.</title>
        <authorList>
            <person name="Bellasio M."/>
            <person name="Peymann A."/>
            <person name="Valli M."/>
            <person name="Sipitzky M."/>
            <person name="Graf A."/>
            <person name="Sauer M."/>
            <person name="Marx H."/>
            <person name="Mattanovich D."/>
        </authorList>
    </citation>
    <scope>NUCLEOTIDE SEQUENCE [LARGE SCALE GENOMIC DNA]</scope>
    <source>
        <strain evidence="4 5">CBS 10342</strain>
    </source>
</reference>
<dbReference type="Pfam" id="PF07647">
    <property type="entry name" value="SAM_2"/>
    <property type="match status" value="1"/>
</dbReference>
<dbReference type="SMART" id="SM00314">
    <property type="entry name" value="RA"/>
    <property type="match status" value="1"/>
</dbReference>
<gene>
    <name evidence="4" type="primary">STE50</name>
    <name evidence="4" type="ORF">AWJ20_4057</name>
</gene>
<dbReference type="GeneID" id="30036147"/>
<dbReference type="Gene3D" id="3.10.20.90">
    <property type="entry name" value="Phosphatidylinositol 3-kinase Catalytic Subunit, Chain A, domain 1"/>
    <property type="match status" value="1"/>
</dbReference>
<dbReference type="InterPro" id="IPR001660">
    <property type="entry name" value="SAM"/>
</dbReference>
<proteinExistence type="predicted"/>
<feature type="compositionally biased region" description="Low complexity" evidence="1">
    <location>
        <begin position="396"/>
        <end position="425"/>
    </location>
</feature>
<accession>A0A167C5S6</accession>
<dbReference type="GO" id="GO:0007165">
    <property type="term" value="P:signal transduction"/>
    <property type="evidence" value="ECO:0007669"/>
    <property type="project" value="InterPro"/>
</dbReference>
<feature type="domain" description="SAM" evidence="2">
    <location>
        <begin position="24"/>
        <end position="87"/>
    </location>
</feature>
<dbReference type="CDD" id="cd01786">
    <property type="entry name" value="RA_STE50"/>
    <property type="match status" value="1"/>
</dbReference>
<feature type="compositionally biased region" description="Polar residues" evidence="1">
    <location>
        <begin position="236"/>
        <end position="263"/>
    </location>
</feature>
<dbReference type="PROSITE" id="PS50105">
    <property type="entry name" value="SAM_DOMAIN"/>
    <property type="match status" value="1"/>
</dbReference>
<dbReference type="Pfam" id="PF00788">
    <property type="entry name" value="RA"/>
    <property type="match status" value="1"/>
</dbReference>
<dbReference type="PROSITE" id="PS50200">
    <property type="entry name" value="RA"/>
    <property type="match status" value="1"/>
</dbReference>